<gene>
    <name evidence="1" type="ORF">TNIN_14121</name>
</gene>
<proteinExistence type="predicted"/>
<comment type="caution">
    <text evidence="1">The sequence shown here is derived from an EMBL/GenBank/DDBJ whole genome shotgun (WGS) entry which is preliminary data.</text>
</comment>
<dbReference type="EMBL" id="BMAV01022067">
    <property type="protein sequence ID" value="GFY76662.1"/>
    <property type="molecule type" value="Genomic_DNA"/>
</dbReference>
<evidence type="ECO:0000313" key="1">
    <source>
        <dbReference type="EMBL" id="GFY76662.1"/>
    </source>
</evidence>
<protein>
    <submittedName>
        <fullName evidence="1">Uncharacterized protein</fullName>
    </submittedName>
</protein>
<dbReference type="Proteomes" id="UP000886998">
    <property type="component" value="Unassembled WGS sequence"/>
</dbReference>
<keyword evidence="2" id="KW-1185">Reference proteome</keyword>
<dbReference type="AlphaFoldDB" id="A0A8X6YRI8"/>
<accession>A0A8X6YRI8</accession>
<name>A0A8X6YRI8_9ARAC</name>
<evidence type="ECO:0000313" key="2">
    <source>
        <dbReference type="Proteomes" id="UP000886998"/>
    </source>
</evidence>
<organism evidence="1 2">
    <name type="scientific">Trichonephila inaurata madagascariensis</name>
    <dbReference type="NCBI Taxonomy" id="2747483"/>
    <lineage>
        <taxon>Eukaryota</taxon>
        <taxon>Metazoa</taxon>
        <taxon>Ecdysozoa</taxon>
        <taxon>Arthropoda</taxon>
        <taxon>Chelicerata</taxon>
        <taxon>Arachnida</taxon>
        <taxon>Araneae</taxon>
        <taxon>Araneomorphae</taxon>
        <taxon>Entelegynae</taxon>
        <taxon>Araneoidea</taxon>
        <taxon>Nephilidae</taxon>
        <taxon>Trichonephila</taxon>
        <taxon>Trichonephila inaurata</taxon>
    </lineage>
</organism>
<sequence>MCCLIEDEEETTEYLKNKTLERERNAIKVELKENFLVSRSQCSCCCDKKDCTKKQSRKLNMSCRRSKPKCWSCGRKGPLQIHCKYKKTVN</sequence>
<reference evidence="1" key="1">
    <citation type="submission" date="2020-08" db="EMBL/GenBank/DDBJ databases">
        <title>Multicomponent nature underlies the extraordinary mechanical properties of spider dragline silk.</title>
        <authorList>
            <person name="Kono N."/>
            <person name="Nakamura H."/>
            <person name="Mori M."/>
            <person name="Yoshida Y."/>
            <person name="Ohtoshi R."/>
            <person name="Malay A.D."/>
            <person name="Moran D.A.P."/>
            <person name="Tomita M."/>
            <person name="Numata K."/>
            <person name="Arakawa K."/>
        </authorList>
    </citation>
    <scope>NUCLEOTIDE SEQUENCE</scope>
</reference>